<comment type="caution">
    <text evidence="2">The sequence shown here is derived from an EMBL/GenBank/DDBJ whole genome shotgun (WGS) entry which is preliminary data.</text>
</comment>
<gene>
    <name evidence="2" type="ORF">RKE40_19425</name>
</gene>
<dbReference type="NCBIfam" id="NF041502">
    <property type="entry name" value="integrase_1"/>
    <property type="match status" value="1"/>
</dbReference>
<evidence type="ECO:0000313" key="3">
    <source>
        <dbReference type="Proteomes" id="UP001254257"/>
    </source>
</evidence>
<evidence type="ECO:0000256" key="1">
    <source>
        <dbReference type="ARBA" id="ARBA00023172"/>
    </source>
</evidence>
<keyword evidence="1" id="KW-0233">DNA recombination</keyword>
<accession>A0ABU3SCF4</accession>
<dbReference type="Gene3D" id="1.10.443.10">
    <property type="entry name" value="Intergrase catalytic core"/>
    <property type="match status" value="1"/>
</dbReference>
<keyword evidence="3" id="KW-1185">Reference proteome</keyword>
<sequence>MSDPTPHELGRHASYDLPESAQTRDGYLFQPRKDDWRIVTDTKSSIFHFGELNVTKALKTCFKRFVLTKLRGENTSSVKLYYEFGQRLLRHISSYDDQAVEVSSIHLINYQAALAPNQLYRSTGANDVVRAWARLGLPGVSQQAFVTAAEMPRHSLPKGRAVRLRCPIHGAYSNLEFDGLNRALHAAFSSAEVSIEKYALCLLSMAITPRPIQIASLLVKDLKIRLGASGKDYILSVPRAKQRGGGYRTQFTERPLVEEIGMVIEAQASLVRERARNSGMLDPDQAPLFPARHPRSIHFESDEVPARPSAASIAARIKDVMESLDVKSERTGCSINVTASRARRTAGTRAAQDGRSVAEIAAILDHSTLKAAMLYVEMRSDLIRQLDRKVAMLLAPMAQRFSGVLALRNDDGAHGIERRVFGSFGEDARSAEIGGCGKHGFCGLGKPTACYTCRLFHPWLDGPHEAMLDHLLLRRGRMAADGSLIVAAVLDETILACAEVVRQCAAAASVLGGECHG</sequence>
<reference evidence="2 3" key="1">
    <citation type="submission" date="2023-09" db="EMBL/GenBank/DDBJ databases">
        <title>Whole genome shotgun sequencing (WGS) of Bosea sp. ZW T0_25, isolated from stored onions (Allium cepa).</title>
        <authorList>
            <person name="Stoll D.A."/>
            <person name="Huch M."/>
        </authorList>
    </citation>
    <scope>NUCLEOTIDE SEQUENCE [LARGE SCALE GENOMIC DNA]</scope>
    <source>
        <strain evidence="2 3">ZW T0_25</strain>
    </source>
</reference>
<dbReference type="Proteomes" id="UP001254257">
    <property type="component" value="Unassembled WGS sequence"/>
</dbReference>
<dbReference type="InterPro" id="IPR048120">
    <property type="entry name" value="Integrase-like"/>
</dbReference>
<evidence type="ECO:0000313" key="2">
    <source>
        <dbReference type="EMBL" id="MDU0342072.1"/>
    </source>
</evidence>
<dbReference type="InterPro" id="IPR011010">
    <property type="entry name" value="DNA_brk_join_enz"/>
</dbReference>
<protein>
    <submittedName>
        <fullName evidence="2">Site-specific integrase</fullName>
    </submittedName>
</protein>
<name>A0ABU3SCF4_9HYPH</name>
<dbReference type="SUPFAM" id="SSF56349">
    <property type="entry name" value="DNA breaking-rejoining enzymes"/>
    <property type="match status" value="1"/>
</dbReference>
<dbReference type="EMBL" id="JAWDID010000033">
    <property type="protein sequence ID" value="MDU0342072.1"/>
    <property type="molecule type" value="Genomic_DNA"/>
</dbReference>
<dbReference type="RefSeq" id="WP_316019868.1">
    <property type="nucleotide sequence ID" value="NZ_JAWDID010000033.1"/>
</dbReference>
<dbReference type="InterPro" id="IPR013762">
    <property type="entry name" value="Integrase-like_cat_sf"/>
</dbReference>
<proteinExistence type="predicted"/>
<organism evidence="2 3">
    <name type="scientific">Bosea rubneri</name>
    <dbReference type="NCBI Taxonomy" id="3075434"/>
    <lineage>
        <taxon>Bacteria</taxon>
        <taxon>Pseudomonadati</taxon>
        <taxon>Pseudomonadota</taxon>
        <taxon>Alphaproteobacteria</taxon>
        <taxon>Hyphomicrobiales</taxon>
        <taxon>Boseaceae</taxon>
        <taxon>Bosea</taxon>
    </lineage>
</organism>